<gene>
    <name evidence="2" type="ORF">SELO1098_LOCUS25275</name>
</gene>
<reference evidence="2" key="1">
    <citation type="submission" date="2021-01" db="EMBL/GenBank/DDBJ databases">
        <authorList>
            <person name="Corre E."/>
            <person name="Pelletier E."/>
            <person name="Niang G."/>
            <person name="Scheremetjew M."/>
            <person name="Finn R."/>
            <person name="Kale V."/>
            <person name="Holt S."/>
            <person name="Cochrane G."/>
            <person name="Meng A."/>
            <person name="Brown T."/>
            <person name="Cohen L."/>
        </authorList>
    </citation>
    <scope>NUCLEOTIDE SEQUENCE</scope>
    <source>
        <strain evidence="2">CCAP 955/1</strain>
    </source>
</reference>
<feature type="region of interest" description="Disordered" evidence="1">
    <location>
        <begin position="219"/>
        <end position="241"/>
    </location>
</feature>
<protein>
    <submittedName>
        <fullName evidence="2">Uncharacterized protein</fullName>
    </submittedName>
</protein>
<proteinExistence type="predicted"/>
<dbReference type="EMBL" id="HBIC01049566">
    <property type="protein sequence ID" value="CAE0296423.1"/>
    <property type="molecule type" value="Transcribed_RNA"/>
</dbReference>
<name>A0A7S3MCG8_9STRA</name>
<dbReference type="InterPro" id="IPR005358">
    <property type="entry name" value="Puta_zinc/iron-chelating_dom"/>
</dbReference>
<dbReference type="SUPFAM" id="SSF53335">
    <property type="entry name" value="S-adenosyl-L-methionine-dependent methyltransferases"/>
    <property type="match status" value="1"/>
</dbReference>
<dbReference type="InterPro" id="IPR029063">
    <property type="entry name" value="SAM-dependent_MTases_sf"/>
</dbReference>
<dbReference type="AlphaFoldDB" id="A0A7S3MCG8"/>
<sequence>MKKWFKDAITFSCTSCGKCCKTKGSNRVYLNLAESEVMASHLGLSLEAFHETYTDNRLDKNGLMLKSIKQHETKKQCTFLDGNKCSIYEARPTQCKTYPFWPQNMIGPAEWIAESHMCEGIKVTKKLNEISLRLPTSASATNFVKRGDDSVIALNMLAHQIHDRGRGENWTYEQSIELLRLTKKESPELLDDYLDTFYDSNESRIEYESANLRVVDTRTVSHDDVDESDDNEGVTGSEDEEAPVQFTRRMEFVSSPQLAQTEISFAVSSDEWMKCSTRQSASDYNLKPRFDFLSLHMPVHKVLGELTSRVLLRNQAQPNKQHSVAVIGAGCCALPAYLLSKFPTSVVVHAVEPAAEVLQVADSLFDMAQFPPDRLCRHVMDGATFLAQDPGQRFDVVIIDAFESAPVLTSKFGQSILHDNGDGEDDDDGVPPVYAPPASFLDTWTDWAQALSMPPAPSSSSAASDGCGVLLVNVFGPEAWIQQVQQRIKQSDAFASVRRIETLDEAQIQTLGSADSRNVVLAAAIKPNGELFDSFELRVRL</sequence>
<dbReference type="PANTHER" id="PTHR35866">
    <property type="entry name" value="PUTATIVE-RELATED"/>
    <property type="match status" value="1"/>
</dbReference>
<accession>A0A7S3MCG8</accession>
<evidence type="ECO:0000256" key="1">
    <source>
        <dbReference type="SAM" id="MobiDB-lite"/>
    </source>
</evidence>
<dbReference type="Gene3D" id="3.40.50.150">
    <property type="entry name" value="Vaccinia Virus protein VP39"/>
    <property type="match status" value="1"/>
</dbReference>
<evidence type="ECO:0000313" key="2">
    <source>
        <dbReference type="EMBL" id="CAE0296423.1"/>
    </source>
</evidence>
<dbReference type="PANTHER" id="PTHR35866:SF1">
    <property type="entry name" value="YKGJ FAMILY CYSTEINE CLUSTER PROTEIN"/>
    <property type="match status" value="1"/>
</dbReference>
<dbReference type="Pfam" id="PF03692">
    <property type="entry name" value="CxxCxxCC"/>
    <property type="match status" value="1"/>
</dbReference>
<organism evidence="2">
    <name type="scientific">Spumella elongata</name>
    <dbReference type="NCBI Taxonomy" id="89044"/>
    <lineage>
        <taxon>Eukaryota</taxon>
        <taxon>Sar</taxon>
        <taxon>Stramenopiles</taxon>
        <taxon>Ochrophyta</taxon>
        <taxon>Chrysophyceae</taxon>
        <taxon>Chromulinales</taxon>
        <taxon>Chromulinaceae</taxon>
        <taxon>Spumella</taxon>
    </lineage>
</organism>
<feature type="compositionally biased region" description="Acidic residues" evidence="1">
    <location>
        <begin position="224"/>
        <end position="241"/>
    </location>
</feature>